<dbReference type="Proteomes" id="UP000746690">
    <property type="component" value="Unassembled WGS sequence"/>
</dbReference>
<comment type="caution">
    <text evidence="1">The sequence shown here is derived from an EMBL/GenBank/DDBJ whole genome shotgun (WGS) entry which is preliminary data.</text>
</comment>
<protein>
    <recommendedName>
        <fullName evidence="3">Toxin-antitoxin system YwqK family antitoxin</fullName>
    </recommendedName>
</protein>
<evidence type="ECO:0000313" key="1">
    <source>
        <dbReference type="EMBL" id="NMH86696.1"/>
    </source>
</evidence>
<accession>A0ABX1RT27</accession>
<proteinExistence type="predicted"/>
<reference evidence="1 2" key="1">
    <citation type="submission" date="2020-04" db="EMBL/GenBank/DDBJ databases">
        <title>A Flavivirga sp. nov.</title>
        <authorList>
            <person name="Sun X."/>
        </authorList>
    </citation>
    <scope>NUCLEOTIDE SEQUENCE [LARGE SCALE GENOMIC DNA]</scope>
    <source>
        <strain evidence="1 2">Y03</strain>
    </source>
</reference>
<dbReference type="Gene3D" id="2.20.110.10">
    <property type="entry name" value="Histone H3 K4-specific methyltransferase SET7/9 N-terminal domain"/>
    <property type="match status" value="2"/>
</dbReference>
<dbReference type="EMBL" id="JABBHF010000002">
    <property type="protein sequence ID" value="NMH86696.1"/>
    <property type="molecule type" value="Genomic_DNA"/>
</dbReference>
<name>A0ABX1RT27_9FLAO</name>
<organism evidence="1 2">
    <name type="scientific">Flavivirga algicola</name>
    <dbReference type="NCBI Taxonomy" id="2729136"/>
    <lineage>
        <taxon>Bacteria</taxon>
        <taxon>Pseudomonadati</taxon>
        <taxon>Bacteroidota</taxon>
        <taxon>Flavobacteriia</taxon>
        <taxon>Flavobacteriales</taxon>
        <taxon>Flavobacteriaceae</taxon>
        <taxon>Flavivirga</taxon>
    </lineage>
</organism>
<sequence length="169" mass="19800">MDSERVLKASDPNLQLDNGVLLYKNTAFTGNLQTYYVSGNLKSDIEYVAGRKEGYEKHWFENGSKSMERLYIKGVKSGVHKAWWNDTILKFEYHFNEKGEYHGIVREWYETKQLYRDFNYVNGKEVGRQRLWKPDGTIKANYEVVGDERFGLIGLKKCYTVTTNSDEIK</sequence>
<gene>
    <name evidence="1" type="ORF">HHX25_04215</name>
</gene>
<evidence type="ECO:0008006" key="3">
    <source>
        <dbReference type="Google" id="ProtNLM"/>
    </source>
</evidence>
<dbReference type="SUPFAM" id="SSF82185">
    <property type="entry name" value="Histone H3 K4-specific methyltransferase SET7/9 N-terminal domain"/>
    <property type="match status" value="1"/>
</dbReference>
<keyword evidence="2" id="KW-1185">Reference proteome</keyword>
<evidence type="ECO:0000313" key="2">
    <source>
        <dbReference type="Proteomes" id="UP000746690"/>
    </source>
</evidence>